<evidence type="ECO:0000256" key="4">
    <source>
        <dbReference type="ARBA" id="ARBA00022692"/>
    </source>
</evidence>
<evidence type="ECO:0000256" key="2">
    <source>
        <dbReference type="ARBA" id="ARBA00010663"/>
    </source>
</evidence>
<name>A0A6P7WNM8_9AMPH</name>
<dbReference type="GO" id="GO:0004984">
    <property type="term" value="F:olfactory receptor activity"/>
    <property type="evidence" value="ECO:0007669"/>
    <property type="project" value="InterPro"/>
</dbReference>
<dbReference type="AlphaFoldDB" id="A0A6P7WNM8"/>
<keyword evidence="7 11" id="KW-0297">G-protein coupled receptor</keyword>
<evidence type="ECO:0000256" key="12">
    <source>
        <dbReference type="RuleBase" id="RU363047"/>
    </source>
</evidence>
<keyword evidence="10 11" id="KW-0807">Transducer</keyword>
<dbReference type="KEGG" id="muo:115457388"/>
<feature type="transmembrane region" description="Helical" evidence="12">
    <location>
        <begin position="99"/>
        <end position="120"/>
    </location>
</feature>
<organism evidence="14 15">
    <name type="scientific">Microcaecilia unicolor</name>
    <dbReference type="NCBI Taxonomy" id="1415580"/>
    <lineage>
        <taxon>Eukaryota</taxon>
        <taxon>Metazoa</taxon>
        <taxon>Chordata</taxon>
        <taxon>Craniata</taxon>
        <taxon>Vertebrata</taxon>
        <taxon>Euteleostomi</taxon>
        <taxon>Amphibia</taxon>
        <taxon>Gymnophiona</taxon>
        <taxon>Siphonopidae</taxon>
        <taxon>Microcaecilia</taxon>
    </lineage>
</organism>
<dbReference type="PRINTS" id="PR00237">
    <property type="entry name" value="GPCRRHODOPSN"/>
</dbReference>
<feature type="domain" description="G-protein coupled receptors family 1 profile" evidence="13">
    <location>
        <begin position="41"/>
        <end position="290"/>
    </location>
</feature>
<dbReference type="GO" id="GO:0005886">
    <property type="term" value="C:plasma membrane"/>
    <property type="evidence" value="ECO:0007669"/>
    <property type="project" value="UniProtKB-SubCell"/>
</dbReference>
<dbReference type="Pfam" id="PF13853">
    <property type="entry name" value="7tm_4"/>
    <property type="match status" value="1"/>
</dbReference>
<feature type="transmembrane region" description="Helical" evidence="12">
    <location>
        <begin position="60"/>
        <end position="79"/>
    </location>
</feature>
<dbReference type="InterPro" id="IPR050516">
    <property type="entry name" value="Olfactory_GPCR"/>
</dbReference>
<dbReference type="InterPro" id="IPR000276">
    <property type="entry name" value="GPCR_Rhodpsn"/>
</dbReference>
<evidence type="ECO:0000256" key="9">
    <source>
        <dbReference type="ARBA" id="ARBA00023170"/>
    </source>
</evidence>
<dbReference type="FunFam" id="1.10.1220.70:FF:000001">
    <property type="entry name" value="Olfactory receptor"/>
    <property type="match status" value="1"/>
</dbReference>
<comment type="similarity">
    <text evidence="2 11">Belongs to the G-protein coupled receptor 1 family.</text>
</comment>
<gene>
    <name evidence="15" type="primary">LOC115457388</name>
</gene>
<dbReference type="InParanoid" id="A0A6P7WNM8"/>
<comment type="subcellular location">
    <subcellularLocation>
        <location evidence="1 12">Cell membrane</location>
        <topology evidence="1 12">Multi-pass membrane protein</topology>
    </subcellularLocation>
</comment>
<evidence type="ECO:0000256" key="5">
    <source>
        <dbReference type="ARBA" id="ARBA00022725"/>
    </source>
</evidence>
<evidence type="ECO:0000256" key="11">
    <source>
        <dbReference type="RuleBase" id="RU000688"/>
    </source>
</evidence>
<dbReference type="CDD" id="cd13954">
    <property type="entry name" value="7tmA_OR"/>
    <property type="match status" value="1"/>
</dbReference>
<dbReference type="GeneID" id="115457388"/>
<dbReference type="Proteomes" id="UP000515156">
    <property type="component" value="Chromosome 14"/>
</dbReference>
<evidence type="ECO:0000256" key="3">
    <source>
        <dbReference type="ARBA" id="ARBA00022475"/>
    </source>
</evidence>
<evidence type="ECO:0000259" key="13">
    <source>
        <dbReference type="PROSITE" id="PS50262"/>
    </source>
</evidence>
<evidence type="ECO:0000313" key="14">
    <source>
        <dbReference type="Proteomes" id="UP000515156"/>
    </source>
</evidence>
<protein>
    <recommendedName>
        <fullName evidence="12">Olfactory receptor</fullName>
    </recommendedName>
</protein>
<feature type="transmembrane region" description="Helical" evidence="12">
    <location>
        <begin position="140"/>
        <end position="161"/>
    </location>
</feature>
<evidence type="ECO:0000256" key="1">
    <source>
        <dbReference type="ARBA" id="ARBA00004651"/>
    </source>
</evidence>
<feature type="transmembrane region" description="Helical" evidence="12">
    <location>
        <begin position="206"/>
        <end position="226"/>
    </location>
</feature>
<feature type="transmembrane region" description="Helical" evidence="12">
    <location>
        <begin position="25"/>
        <end position="48"/>
    </location>
</feature>
<dbReference type="OrthoDB" id="5967130at2759"/>
<dbReference type="RefSeq" id="XP_030042666.1">
    <property type="nucleotide sequence ID" value="XM_030186806.1"/>
</dbReference>
<keyword evidence="12" id="KW-0716">Sensory transduction</keyword>
<sequence>MEKRNQTQVTEFLILGFSSHQDLQILLFVVFLCIYLMNLMGNLVILVLTYFDPHLHKPMYFFLSNLALLDMCFTSTTFPRMLISSVTKDRTISFSGCLAQLYLFLSFASTEFFLLTAMAYDRYAAICDPLRYHHVINKRVCIQLVAVCWITGFLDIAPHTIMISQLSFCDSNIINHFCCDLTALIELSCSDTSVIEMLVLTENMCLVSGCLLLTATSYVYIISTILRIRSAEGRRKAFSTCSSHLVSVALLYGAVFCVYMRPASLYSMDQNKLYAVLYNAVVPMLNPIIYSLKNKDVKCALRKIIAREQIPQT</sequence>
<keyword evidence="3 12" id="KW-1003">Cell membrane</keyword>
<dbReference type="PROSITE" id="PS50262">
    <property type="entry name" value="G_PROTEIN_RECEP_F1_2"/>
    <property type="match status" value="1"/>
</dbReference>
<evidence type="ECO:0000256" key="10">
    <source>
        <dbReference type="ARBA" id="ARBA00023224"/>
    </source>
</evidence>
<dbReference type="GO" id="GO:0004930">
    <property type="term" value="F:G protein-coupled receptor activity"/>
    <property type="evidence" value="ECO:0007669"/>
    <property type="project" value="UniProtKB-KW"/>
</dbReference>
<dbReference type="PRINTS" id="PR00245">
    <property type="entry name" value="OLFACTORYR"/>
</dbReference>
<feature type="transmembrane region" description="Helical" evidence="12">
    <location>
        <begin position="238"/>
        <end position="261"/>
    </location>
</feature>
<evidence type="ECO:0000256" key="8">
    <source>
        <dbReference type="ARBA" id="ARBA00023136"/>
    </source>
</evidence>
<evidence type="ECO:0000313" key="15">
    <source>
        <dbReference type="RefSeq" id="XP_030042666.1"/>
    </source>
</evidence>
<accession>A0A6P7WNM8</accession>
<evidence type="ECO:0000256" key="7">
    <source>
        <dbReference type="ARBA" id="ARBA00023040"/>
    </source>
</evidence>
<reference evidence="15" key="1">
    <citation type="submission" date="2025-08" db="UniProtKB">
        <authorList>
            <consortium name="RefSeq"/>
        </authorList>
    </citation>
    <scope>IDENTIFICATION</scope>
</reference>
<dbReference type="SUPFAM" id="SSF81321">
    <property type="entry name" value="Family A G protein-coupled receptor-like"/>
    <property type="match status" value="1"/>
</dbReference>
<dbReference type="InterPro" id="IPR000725">
    <property type="entry name" value="Olfact_rcpt"/>
</dbReference>
<evidence type="ECO:0000256" key="6">
    <source>
        <dbReference type="ARBA" id="ARBA00022989"/>
    </source>
</evidence>
<dbReference type="FunFam" id="1.20.1070.10:FF:000015">
    <property type="entry name" value="Olfactory receptor"/>
    <property type="match status" value="1"/>
</dbReference>
<feature type="transmembrane region" description="Helical" evidence="12">
    <location>
        <begin position="273"/>
        <end position="292"/>
    </location>
</feature>
<dbReference type="Gene3D" id="1.20.1070.10">
    <property type="entry name" value="Rhodopsin 7-helix transmembrane proteins"/>
    <property type="match status" value="1"/>
</dbReference>
<keyword evidence="4 11" id="KW-0812">Transmembrane</keyword>
<dbReference type="PROSITE" id="PS00237">
    <property type="entry name" value="G_PROTEIN_RECEP_F1_1"/>
    <property type="match status" value="1"/>
</dbReference>
<dbReference type="InterPro" id="IPR017452">
    <property type="entry name" value="GPCR_Rhodpsn_7TM"/>
</dbReference>
<keyword evidence="5 12" id="KW-0552">Olfaction</keyword>
<dbReference type="PANTHER" id="PTHR26452">
    <property type="entry name" value="OLFACTORY RECEPTOR"/>
    <property type="match status" value="1"/>
</dbReference>
<keyword evidence="9 11" id="KW-0675">Receptor</keyword>
<proteinExistence type="inferred from homology"/>
<keyword evidence="8 12" id="KW-0472">Membrane</keyword>
<keyword evidence="14" id="KW-1185">Reference proteome</keyword>
<keyword evidence="6 12" id="KW-1133">Transmembrane helix</keyword>